<proteinExistence type="predicted"/>
<protein>
    <submittedName>
        <fullName evidence="1">Uncharacterized protein</fullName>
    </submittedName>
</protein>
<comment type="caution">
    <text evidence="1">The sequence shown here is derived from an EMBL/GenBank/DDBJ whole genome shotgun (WGS) entry which is preliminary data.</text>
</comment>
<sequence length="100" mass="11348">MREHSRSEAGLPPGRLGPVVWSMMLLLLAWAWPLGLLGSCRASEFPERECCDPIYPVPEPTSNVPTLPTPTGKSGEYDGARFDNFYVLCNVMIKRRRLWR</sequence>
<evidence type="ECO:0000313" key="1">
    <source>
        <dbReference type="EMBL" id="KAJ8665217.1"/>
    </source>
</evidence>
<organism evidence="1 2">
    <name type="scientific">Eretmocerus hayati</name>
    <dbReference type="NCBI Taxonomy" id="131215"/>
    <lineage>
        <taxon>Eukaryota</taxon>
        <taxon>Metazoa</taxon>
        <taxon>Ecdysozoa</taxon>
        <taxon>Arthropoda</taxon>
        <taxon>Hexapoda</taxon>
        <taxon>Insecta</taxon>
        <taxon>Pterygota</taxon>
        <taxon>Neoptera</taxon>
        <taxon>Endopterygota</taxon>
        <taxon>Hymenoptera</taxon>
        <taxon>Apocrita</taxon>
        <taxon>Proctotrupomorpha</taxon>
        <taxon>Chalcidoidea</taxon>
        <taxon>Aphelinidae</taxon>
        <taxon>Aphelininae</taxon>
        <taxon>Eretmocerus</taxon>
    </lineage>
</organism>
<dbReference type="EMBL" id="CM056744">
    <property type="protein sequence ID" value="KAJ8665217.1"/>
    <property type="molecule type" value="Genomic_DNA"/>
</dbReference>
<name>A0ACC2N4G2_9HYME</name>
<keyword evidence="2" id="KW-1185">Reference proteome</keyword>
<evidence type="ECO:0000313" key="2">
    <source>
        <dbReference type="Proteomes" id="UP001239111"/>
    </source>
</evidence>
<gene>
    <name evidence="1" type="ORF">QAD02_006879</name>
</gene>
<reference evidence="1" key="1">
    <citation type="submission" date="2023-04" db="EMBL/GenBank/DDBJ databases">
        <title>A chromosome-level genome assembly of the parasitoid wasp Eretmocerus hayati.</title>
        <authorList>
            <person name="Zhong Y."/>
            <person name="Liu S."/>
            <person name="Liu Y."/>
        </authorList>
    </citation>
    <scope>NUCLEOTIDE SEQUENCE</scope>
    <source>
        <strain evidence="1">ZJU_SS_LIU_2023</strain>
    </source>
</reference>
<accession>A0ACC2N4G2</accession>
<dbReference type="Proteomes" id="UP001239111">
    <property type="component" value="Chromosome 4"/>
</dbReference>